<dbReference type="OrthoDB" id="775972at2759"/>
<dbReference type="EMBL" id="MJFZ01000014">
    <property type="protein sequence ID" value="RAW42541.1"/>
    <property type="molecule type" value="Genomic_DNA"/>
</dbReference>
<dbReference type="CDD" id="cd00303">
    <property type="entry name" value="retropepsin_like"/>
    <property type="match status" value="1"/>
</dbReference>
<name>A0A329T1B0_9STRA</name>
<accession>A0A329T1B0</accession>
<protein>
    <recommendedName>
        <fullName evidence="3">Aspartic peptidase domain</fullName>
    </recommendedName>
</protein>
<dbReference type="InterPro" id="IPR021109">
    <property type="entry name" value="Peptidase_aspartic_dom_sf"/>
</dbReference>
<comment type="caution">
    <text evidence="1">The sequence shown here is derived from an EMBL/GenBank/DDBJ whole genome shotgun (WGS) entry which is preliminary data.</text>
</comment>
<evidence type="ECO:0000313" key="1">
    <source>
        <dbReference type="EMBL" id="RAW42541.1"/>
    </source>
</evidence>
<evidence type="ECO:0008006" key="3">
    <source>
        <dbReference type="Google" id="ProtNLM"/>
    </source>
</evidence>
<reference evidence="1 2" key="1">
    <citation type="submission" date="2018-01" db="EMBL/GenBank/DDBJ databases">
        <title>Draft genome of the strawberry crown rot pathogen Phytophthora cactorum.</title>
        <authorList>
            <person name="Armitage A.D."/>
            <person name="Lysoe E."/>
            <person name="Nellist C.F."/>
            <person name="Harrison R.J."/>
            <person name="Brurberg M.B."/>
        </authorList>
    </citation>
    <scope>NUCLEOTIDE SEQUENCE [LARGE SCALE GENOMIC DNA]</scope>
    <source>
        <strain evidence="1 2">10300</strain>
    </source>
</reference>
<dbReference type="AlphaFoldDB" id="A0A329T1B0"/>
<dbReference type="SUPFAM" id="SSF50630">
    <property type="entry name" value="Acid proteases"/>
    <property type="match status" value="1"/>
</dbReference>
<gene>
    <name evidence="1" type="ORF">PC110_g1305</name>
</gene>
<organism evidence="1 2">
    <name type="scientific">Phytophthora cactorum</name>
    <dbReference type="NCBI Taxonomy" id="29920"/>
    <lineage>
        <taxon>Eukaryota</taxon>
        <taxon>Sar</taxon>
        <taxon>Stramenopiles</taxon>
        <taxon>Oomycota</taxon>
        <taxon>Peronosporomycetes</taxon>
        <taxon>Peronosporales</taxon>
        <taxon>Peronosporaceae</taxon>
        <taxon>Phytophthora</taxon>
    </lineage>
</organism>
<keyword evidence="2" id="KW-1185">Reference proteome</keyword>
<dbReference type="Gene3D" id="2.40.70.10">
    <property type="entry name" value="Acid Proteases"/>
    <property type="match status" value="1"/>
</dbReference>
<dbReference type="Proteomes" id="UP000251314">
    <property type="component" value="Unassembled WGS sequence"/>
</dbReference>
<sequence length="213" mass="23719">MPSHKRLFSTRELDLLMEGPAIGANEEKEENDKDEATRLSRKVSLCEVQGENEKSADEFSLVPDGLRVIGSVYGVEAASVGFIDCVLTEMLVNSGAEASVIDYKVLKRIGHADEPLQPYDHKLNSVTGHKLKIRGIIDLPVRLGSQERIRPFGVVDRLYVDVILVTDTLTAYRAVFDPNENAFILKDTDEVFPLGTPRIEELHQSKISSTIRL</sequence>
<evidence type="ECO:0000313" key="2">
    <source>
        <dbReference type="Proteomes" id="UP000251314"/>
    </source>
</evidence>
<dbReference type="VEuPathDB" id="FungiDB:PC110_g1305"/>
<proteinExistence type="predicted"/>